<dbReference type="InterPro" id="IPR015834">
    <property type="entry name" value="UCP016642"/>
</dbReference>
<evidence type="ECO:0000313" key="2">
    <source>
        <dbReference type="EMBL" id="KAK2146161.1"/>
    </source>
</evidence>
<sequence>MPDTTTNVSHSSFLTDLNSVVMACGVIRVYAGEGSTRRGVLRLCSCLKQLLEDKLYNIQTVMPAELIKGGWEEGTVLLIFGGGYDQGYQQALGTVGMDRVRQYVQEGGSYLGLCAGGYFGSEFVEFDKGGPLEVCGERYLKFFPVKLKWLPTGCNDRENHDPESSISRHRCRKITTLGQKDSNIQTVCYYNGGGYFVSSDTSDPERCTPLASYEEHPDKPPAIVLCRCQTGTAILTGVHLEFAADDLHLDLEKENQRIIAHDLKLGEQLRKEMFREVLQLLGLVVDT</sequence>
<organism evidence="2 3">
    <name type="scientific">Paralvinella palmiformis</name>
    <dbReference type="NCBI Taxonomy" id="53620"/>
    <lineage>
        <taxon>Eukaryota</taxon>
        <taxon>Metazoa</taxon>
        <taxon>Spiralia</taxon>
        <taxon>Lophotrochozoa</taxon>
        <taxon>Annelida</taxon>
        <taxon>Polychaeta</taxon>
        <taxon>Sedentaria</taxon>
        <taxon>Canalipalpata</taxon>
        <taxon>Terebellida</taxon>
        <taxon>Terebelliformia</taxon>
        <taxon>Alvinellidae</taxon>
        <taxon>Paralvinella</taxon>
    </lineage>
</organism>
<dbReference type="CDD" id="cd03144">
    <property type="entry name" value="GATase1_ScBLP_like"/>
    <property type="match status" value="1"/>
</dbReference>
<dbReference type="GO" id="GO:0005737">
    <property type="term" value="C:cytoplasm"/>
    <property type="evidence" value="ECO:0007669"/>
    <property type="project" value="TreeGrafter"/>
</dbReference>
<dbReference type="PANTHER" id="PTHR12835">
    <property type="entry name" value="BIOTIN PROTEIN LIGASE"/>
    <property type="match status" value="1"/>
</dbReference>
<dbReference type="SUPFAM" id="SSF52317">
    <property type="entry name" value="Class I glutamine amidotransferase-like"/>
    <property type="match status" value="1"/>
</dbReference>
<comment type="caution">
    <text evidence="2">The sequence shown here is derived from an EMBL/GenBank/DDBJ whole genome shotgun (WGS) entry which is preliminary data.</text>
</comment>
<reference evidence="2" key="1">
    <citation type="journal article" date="2023" name="Mol. Biol. Evol.">
        <title>Third-Generation Sequencing Reveals the Adaptive Role of the Epigenome in Three Deep-Sea Polychaetes.</title>
        <authorList>
            <person name="Perez M."/>
            <person name="Aroh O."/>
            <person name="Sun Y."/>
            <person name="Lan Y."/>
            <person name="Juniper S.K."/>
            <person name="Young C.R."/>
            <person name="Angers B."/>
            <person name="Qian P.Y."/>
        </authorList>
    </citation>
    <scope>NUCLEOTIDE SEQUENCE</scope>
    <source>
        <strain evidence="2">P08H-3</strain>
    </source>
</reference>
<dbReference type="InterPro" id="IPR019197">
    <property type="entry name" value="Biotin-prot_ligase_N"/>
</dbReference>
<dbReference type="GO" id="GO:0004077">
    <property type="term" value="F:biotin--[biotin carboxyl-carrier protein] ligase activity"/>
    <property type="evidence" value="ECO:0007669"/>
    <property type="project" value="TreeGrafter"/>
</dbReference>
<dbReference type="Pfam" id="PF09825">
    <property type="entry name" value="BPL_N"/>
    <property type="match status" value="1"/>
</dbReference>
<proteinExistence type="predicted"/>
<feature type="domain" description="Biotin-protein ligase N-terminal" evidence="1">
    <location>
        <begin position="27"/>
        <end position="286"/>
    </location>
</feature>
<dbReference type="EMBL" id="JAODUP010000628">
    <property type="protein sequence ID" value="KAK2146161.1"/>
    <property type="molecule type" value="Genomic_DNA"/>
</dbReference>
<name>A0AAD9J3U3_9ANNE</name>
<dbReference type="Proteomes" id="UP001208570">
    <property type="component" value="Unassembled WGS sequence"/>
</dbReference>
<dbReference type="PIRSF" id="PIRSF016642">
    <property type="entry name" value="UCP016642"/>
    <property type="match status" value="1"/>
</dbReference>
<evidence type="ECO:0000313" key="3">
    <source>
        <dbReference type="Proteomes" id="UP001208570"/>
    </source>
</evidence>
<accession>A0AAD9J3U3</accession>
<keyword evidence="3" id="KW-1185">Reference proteome</keyword>
<evidence type="ECO:0000259" key="1">
    <source>
        <dbReference type="Pfam" id="PF09825"/>
    </source>
</evidence>
<dbReference type="PANTHER" id="PTHR12835:SF5">
    <property type="entry name" value="BIOTIN--PROTEIN LIGASE"/>
    <property type="match status" value="1"/>
</dbReference>
<gene>
    <name evidence="2" type="ORF">LSH36_628g03004</name>
</gene>
<dbReference type="AlphaFoldDB" id="A0AAD9J3U3"/>
<protein>
    <recommendedName>
        <fullName evidence="1">Biotin-protein ligase N-terminal domain-containing protein</fullName>
    </recommendedName>
</protein>
<dbReference type="InterPro" id="IPR029062">
    <property type="entry name" value="Class_I_gatase-like"/>
</dbReference>